<proteinExistence type="inferred from homology"/>
<name>A0A212JVU3_9BACT</name>
<dbReference type="GO" id="GO:0046872">
    <property type="term" value="F:metal ion binding"/>
    <property type="evidence" value="ECO:0007669"/>
    <property type="project" value="UniProtKB-KW"/>
</dbReference>
<dbReference type="Gene3D" id="3.30.2010.10">
    <property type="entry name" value="Metalloproteases ('zincins'), catalytic domain"/>
    <property type="match status" value="1"/>
</dbReference>
<feature type="chain" id="PRO_5013030177" description="Peptidase M48 domain-containing protein" evidence="8">
    <location>
        <begin position="21"/>
        <end position="264"/>
    </location>
</feature>
<keyword evidence="5 6" id="KW-0482">Metalloprotease</keyword>
<dbReference type="GO" id="GO:0004222">
    <property type="term" value="F:metalloendopeptidase activity"/>
    <property type="evidence" value="ECO:0007669"/>
    <property type="project" value="InterPro"/>
</dbReference>
<gene>
    <name evidence="10" type="ORF">KL86DYS2_12462</name>
</gene>
<feature type="compositionally biased region" description="Basic and acidic residues" evidence="7">
    <location>
        <begin position="247"/>
        <end position="264"/>
    </location>
</feature>
<dbReference type="Pfam" id="PF01435">
    <property type="entry name" value="Peptidase_M48"/>
    <property type="match status" value="1"/>
</dbReference>
<evidence type="ECO:0000256" key="3">
    <source>
        <dbReference type="ARBA" id="ARBA00022801"/>
    </source>
</evidence>
<dbReference type="GO" id="GO:0051603">
    <property type="term" value="P:proteolysis involved in protein catabolic process"/>
    <property type="evidence" value="ECO:0007669"/>
    <property type="project" value="TreeGrafter"/>
</dbReference>
<feature type="signal peptide" evidence="8">
    <location>
        <begin position="1"/>
        <end position="20"/>
    </location>
</feature>
<evidence type="ECO:0000313" key="10">
    <source>
        <dbReference type="EMBL" id="SBW03586.1"/>
    </source>
</evidence>
<dbReference type="EMBL" id="FLUL01000001">
    <property type="protein sequence ID" value="SBW03586.1"/>
    <property type="molecule type" value="Genomic_DNA"/>
</dbReference>
<keyword evidence="1 6" id="KW-0645">Protease</keyword>
<dbReference type="GO" id="GO:0016020">
    <property type="term" value="C:membrane"/>
    <property type="evidence" value="ECO:0007669"/>
    <property type="project" value="TreeGrafter"/>
</dbReference>
<evidence type="ECO:0000256" key="4">
    <source>
        <dbReference type="ARBA" id="ARBA00022833"/>
    </source>
</evidence>
<dbReference type="AlphaFoldDB" id="A0A212JVU3"/>
<evidence type="ECO:0000256" key="6">
    <source>
        <dbReference type="RuleBase" id="RU003983"/>
    </source>
</evidence>
<comment type="cofactor">
    <cofactor evidence="6">
        <name>Zn(2+)</name>
        <dbReference type="ChEBI" id="CHEBI:29105"/>
    </cofactor>
    <text evidence="6">Binds 1 zinc ion per subunit.</text>
</comment>
<evidence type="ECO:0000256" key="1">
    <source>
        <dbReference type="ARBA" id="ARBA00022670"/>
    </source>
</evidence>
<evidence type="ECO:0000256" key="5">
    <source>
        <dbReference type="ARBA" id="ARBA00023049"/>
    </source>
</evidence>
<evidence type="ECO:0000256" key="8">
    <source>
        <dbReference type="SAM" id="SignalP"/>
    </source>
</evidence>
<evidence type="ECO:0000259" key="9">
    <source>
        <dbReference type="Pfam" id="PF01435"/>
    </source>
</evidence>
<dbReference type="PANTHER" id="PTHR22726:SF8">
    <property type="entry name" value="METALLOPROTEASE YCAL"/>
    <property type="match status" value="1"/>
</dbReference>
<accession>A0A212JVU3</accession>
<keyword evidence="4 6" id="KW-0862">Zinc</keyword>
<feature type="domain" description="Peptidase M48" evidence="9">
    <location>
        <begin position="101"/>
        <end position="257"/>
    </location>
</feature>
<comment type="similarity">
    <text evidence="6">Belongs to the peptidase M48 family.</text>
</comment>
<keyword evidence="8" id="KW-0732">Signal</keyword>
<keyword evidence="3 6" id="KW-0378">Hydrolase</keyword>
<dbReference type="InterPro" id="IPR051156">
    <property type="entry name" value="Mito/Outer_Membr_Metalloprot"/>
</dbReference>
<sequence>MKKLLIALTLILICSHTANAQLGGLKINKKHLDAATKTAKALTLTDEQIATYCQEYIDWMDAHNPVCKTTDSDPGMKAVADRLEKIKATMPSDVKLDIQAYYVVDQNAFACANGSIRVFAGLMELMTDDEILGIIGHEVGHIVNKDSKEAFKKALLTSALKDAVGSTGDVAATLTDSQLGELGEALAGAQFSQKAEYAADDYGYEFLKKSGKDPMGMVTALRIIQKLSDDAGVDKSKAKQLFSTHPESGKRADKLEAKYKKEYK</sequence>
<organism evidence="10">
    <name type="scientific">uncultured Dysgonomonas sp</name>
    <dbReference type="NCBI Taxonomy" id="206096"/>
    <lineage>
        <taxon>Bacteria</taxon>
        <taxon>Pseudomonadati</taxon>
        <taxon>Bacteroidota</taxon>
        <taxon>Bacteroidia</taxon>
        <taxon>Bacteroidales</taxon>
        <taxon>Dysgonomonadaceae</taxon>
        <taxon>Dysgonomonas</taxon>
        <taxon>environmental samples</taxon>
    </lineage>
</organism>
<feature type="region of interest" description="Disordered" evidence="7">
    <location>
        <begin position="231"/>
        <end position="264"/>
    </location>
</feature>
<dbReference type="RefSeq" id="WP_296950107.1">
    <property type="nucleotide sequence ID" value="NZ_LT599021.1"/>
</dbReference>
<evidence type="ECO:0000256" key="7">
    <source>
        <dbReference type="SAM" id="MobiDB-lite"/>
    </source>
</evidence>
<protein>
    <recommendedName>
        <fullName evidence="9">Peptidase M48 domain-containing protein</fullName>
    </recommendedName>
</protein>
<dbReference type="PANTHER" id="PTHR22726">
    <property type="entry name" value="METALLOENDOPEPTIDASE OMA1"/>
    <property type="match status" value="1"/>
</dbReference>
<dbReference type="InterPro" id="IPR001915">
    <property type="entry name" value="Peptidase_M48"/>
</dbReference>
<keyword evidence="2" id="KW-0479">Metal-binding</keyword>
<reference evidence="10" key="1">
    <citation type="submission" date="2016-04" db="EMBL/GenBank/DDBJ databases">
        <authorList>
            <person name="Evans L.H."/>
            <person name="Alamgir A."/>
            <person name="Owens N."/>
            <person name="Weber N.D."/>
            <person name="Virtaneva K."/>
            <person name="Barbian K."/>
            <person name="Babar A."/>
            <person name="Rosenke K."/>
        </authorList>
    </citation>
    <scope>NUCLEOTIDE SEQUENCE</scope>
    <source>
        <strain evidence="10">86-2</strain>
    </source>
</reference>
<evidence type="ECO:0000256" key="2">
    <source>
        <dbReference type="ARBA" id="ARBA00022723"/>
    </source>
</evidence>